<dbReference type="AlphaFoldDB" id="A0A415I4G6"/>
<dbReference type="GO" id="GO:0016887">
    <property type="term" value="F:ATP hydrolysis activity"/>
    <property type="evidence" value="ECO:0007669"/>
    <property type="project" value="InterPro"/>
</dbReference>
<dbReference type="Proteomes" id="UP000286181">
    <property type="component" value="Unassembled WGS sequence"/>
</dbReference>
<proteinExistence type="predicted"/>
<accession>A0A415I4G6</accession>
<name>A0A415I4G6_9FIRM</name>
<evidence type="ECO:0000256" key="2">
    <source>
        <dbReference type="ARBA" id="ARBA00022741"/>
    </source>
</evidence>
<dbReference type="InterPro" id="IPR027417">
    <property type="entry name" value="P-loop_NTPase"/>
</dbReference>
<dbReference type="PANTHER" id="PTHR42939:SF1">
    <property type="entry name" value="ABC TRANSPORTER ATP-BINDING PROTEIN ALBC-RELATED"/>
    <property type="match status" value="1"/>
</dbReference>
<evidence type="ECO:0000256" key="1">
    <source>
        <dbReference type="ARBA" id="ARBA00022448"/>
    </source>
</evidence>
<dbReference type="Gene3D" id="3.40.50.300">
    <property type="entry name" value="P-loop containing nucleotide triphosphate hydrolases"/>
    <property type="match status" value="1"/>
</dbReference>
<dbReference type="Pfam" id="PF00005">
    <property type="entry name" value="ABC_tran"/>
    <property type="match status" value="1"/>
</dbReference>
<feature type="domain" description="ABC transporter" evidence="4">
    <location>
        <begin position="4"/>
        <end position="233"/>
    </location>
</feature>
<dbReference type="CDD" id="cd03230">
    <property type="entry name" value="ABC_DR_subfamily_A"/>
    <property type="match status" value="1"/>
</dbReference>
<organism evidence="5 6">
    <name type="scientific">Agathobacter rectalis</name>
    <dbReference type="NCBI Taxonomy" id="39491"/>
    <lineage>
        <taxon>Bacteria</taxon>
        <taxon>Bacillati</taxon>
        <taxon>Bacillota</taxon>
        <taxon>Clostridia</taxon>
        <taxon>Lachnospirales</taxon>
        <taxon>Lachnospiraceae</taxon>
        <taxon>Agathobacter</taxon>
    </lineage>
</organism>
<dbReference type="InterPro" id="IPR003593">
    <property type="entry name" value="AAA+_ATPase"/>
</dbReference>
<keyword evidence="3 5" id="KW-0067">ATP-binding</keyword>
<dbReference type="PROSITE" id="PS50893">
    <property type="entry name" value="ABC_TRANSPORTER_2"/>
    <property type="match status" value="1"/>
</dbReference>
<dbReference type="RefSeq" id="WP_118372293.1">
    <property type="nucleotide sequence ID" value="NZ_QROF01000012.1"/>
</dbReference>
<evidence type="ECO:0000259" key="4">
    <source>
        <dbReference type="PROSITE" id="PS50893"/>
    </source>
</evidence>
<evidence type="ECO:0000313" key="5">
    <source>
        <dbReference type="EMBL" id="RHL02535.1"/>
    </source>
</evidence>
<evidence type="ECO:0000313" key="6">
    <source>
        <dbReference type="Proteomes" id="UP000286181"/>
    </source>
</evidence>
<protein>
    <submittedName>
        <fullName evidence="5">ABC transporter ATP-binding protein</fullName>
    </submittedName>
</protein>
<dbReference type="InterPro" id="IPR051782">
    <property type="entry name" value="ABC_Transporter_VariousFunc"/>
</dbReference>
<dbReference type="EMBL" id="QROF01000012">
    <property type="protein sequence ID" value="RHL02535.1"/>
    <property type="molecule type" value="Genomic_DNA"/>
</dbReference>
<dbReference type="SMART" id="SM00382">
    <property type="entry name" value="AAA"/>
    <property type="match status" value="1"/>
</dbReference>
<dbReference type="SUPFAM" id="SSF52540">
    <property type="entry name" value="P-loop containing nucleoside triphosphate hydrolases"/>
    <property type="match status" value="1"/>
</dbReference>
<sequence>MGTIKCTDLCKNYRQKKVLDNVNLTIEEGKIYGLIGRNGAGKTTLLSIISAQNPASSGGVTLDGEQIWENEKALSDIFFSRELSANTMSGANNLKVKEYLKYAQCFLKNWDNDYANELLARFGLDKNQSINKLSKGMMSMVTIVVALASKAKFTFLDEPAAGLDVVARNDFYRLLIEEYTQSGRTFVISTHIIDEASDIFEEVIIVNNQKIALKENTAELLERAYHISGNKEDVDKMLTQNHDIEVLDTQNLGRSKGISILTAKNKCLTATEKLSVQPMTLQNLFVAICEEGR</sequence>
<dbReference type="InterPro" id="IPR017871">
    <property type="entry name" value="ABC_transporter-like_CS"/>
</dbReference>
<keyword evidence="1" id="KW-0813">Transport</keyword>
<reference evidence="5 6" key="1">
    <citation type="submission" date="2018-08" db="EMBL/GenBank/DDBJ databases">
        <title>A genome reference for cultivated species of the human gut microbiota.</title>
        <authorList>
            <person name="Zou Y."/>
            <person name="Xue W."/>
            <person name="Luo G."/>
        </authorList>
    </citation>
    <scope>NUCLEOTIDE SEQUENCE [LARGE SCALE GENOMIC DNA]</scope>
    <source>
        <strain evidence="5 6">AF39-14AC</strain>
    </source>
</reference>
<dbReference type="GO" id="GO:0005524">
    <property type="term" value="F:ATP binding"/>
    <property type="evidence" value="ECO:0007669"/>
    <property type="project" value="UniProtKB-KW"/>
</dbReference>
<comment type="caution">
    <text evidence="5">The sequence shown here is derived from an EMBL/GenBank/DDBJ whole genome shotgun (WGS) entry which is preliminary data.</text>
</comment>
<gene>
    <name evidence="5" type="ORF">DW038_12740</name>
</gene>
<dbReference type="PROSITE" id="PS00211">
    <property type="entry name" value="ABC_TRANSPORTER_1"/>
    <property type="match status" value="1"/>
</dbReference>
<evidence type="ECO:0000256" key="3">
    <source>
        <dbReference type="ARBA" id="ARBA00022840"/>
    </source>
</evidence>
<dbReference type="InterPro" id="IPR003439">
    <property type="entry name" value="ABC_transporter-like_ATP-bd"/>
</dbReference>
<dbReference type="PANTHER" id="PTHR42939">
    <property type="entry name" value="ABC TRANSPORTER ATP-BINDING PROTEIN ALBC-RELATED"/>
    <property type="match status" value="1"/>
</dbReference>
<keyword evidence="2" id="KW-0547">Nucleotide-binding</keyword>